<comment type="caution">
    <text evidence="1">The sequence shown here is derived from an EMBL/GenBank/DDBJ whole genome shotgun (WGS) entry which is preliminary data.</text>
</comment>
<protein>
    <submittedName>
        <fullName evidence="1">Uncharacterized protein</fullName>
    </submittedName>
</protein>
<keyword evidence="2" id="KW-1185">Reference proteome</keyword>
<proteinExistence type="predicted"/>
<reference evidence="1 2" key="1">
    <citation type="submission" date="2020-11" db="EMBL/GenBank/DDBJ databases">
        <title>WGS of Herminiimonas contaminans strain Marseille-Q4544 isolated from planarians Schmidtea mediterranea.</title>
        <authorList>
            <person name="Kangale L."/>
        </authorList>
    </citation>
    <scope>NUCLEOTIDE SEQUENCE [LARGE SCALE GENOMIC DNA]</scope>
    <source>
        <strain evidence="1 2">Marseille-Q4544</strain>
    </source>
</reference>
<gene>
    <name evidence="1" type="ORF">IXC47_02520</name>
</gene>
<organism evidence="1 2">
    <name type="scientific">Herminiimonas contaminans</name>
    <dbReference type="NCBI Taxonomy" id="1111140"/>
    <lineage>
        <taxon>Bacteria</taxon>
        <taxon>Pseudomonadati</taxon>
        <taxon>Pseudomonadota</taxon>
        <taxon>Betaproteobacteria</taxon>
        <taxon>Burkholderiales</taxon>
        <taxon>Oxalobacteraceae</taxon>
        <taxon>Herminiimonas</taxon>
    </lineage>
</organism>
<evidence type="ECO:0000313" key="2">
    <source>
        <dbReference type="Proteomes" id="UP000657372"/>
    </source>
</evidence>
<name>A0ABS0EPU5_9BURK</name>
<dbReference type="EMBL" id="JADOEL010000002">
    <property type="protein sequence ID" value="MBF8176553.1"/>
    <property type="molecule type" value="Genomic_DNA"/>
</dbReference>
<dbReference type="Proteomes" id="UP000657372">
    <property type="component" value="Unassembled WGS sequence"/>
</dbReference>
<accession>A0ABS0EPU5</accession>
<sequence length="209" mass="23388">MSSNLTVSAKELKALDENQGLFFFLELDRVTFTGIRILNTKRSKRWDGKIDTLTADYLKDVVTQMKSYGDRVQFALNGPGQKPHYQVINSFEKKMAFDSNNHLLHPGEDEFVGANATPVLTLAQIESAIANVGVKRVTTTTRAVRSVRGSSTPAARPGDLIDIQKYEYFKNNVQKLPEGIRAYSQDITNLMKKGMTAEAAFGEIVEQYF</sequence>
<evidence type="ECO:0000313" key="1">
    <source>
        <dbReference type="EMBL" id="MBF8176553.1"/>
    </source>
</evidence>